<evidence type="ECO:0000313" key="1">
    <source>
        <dbReference type="EMBL" id="MED6234832.1"/>
    </source>
</evidence>
<protein>
    <submittedName>
        <fullName evidence="1">Uncharacterized protein</fullName>
    </submittedName>
</protein>
<name>A0ABU7A9N3_9TELE</name>
<reference evidence="1 2" key="1">
    <citation type="submission" date="2021-07" db="EMBL/GenBank/DDBJ databases">
        <authorList>
            <person name="Palmer J.M."/>
        </authorList>
    </citation>
    <scope>NUCLEOTIDE SEQUENCE [LARGE SCALE GENOMIC DNA]</scope>
    <source>
        <strain evidence="1 2">AT_MEX2019</strain>
        <tissue evidence="1">Muscle</tissue>
    </source>
</reference>
<dbReference type="EMBL" id="JAHUTI010009976">
    <property type="protein sequence ID" value="MED6234832.1"/>
    <property type="molecule type" value="Genomic_DNA"/>
</dbReference>
<evidence type="ECO:0000313" key="2">
    <source>
        <dbReference type="Proteomes" id="UP001345963"/>
    </source>
</evidence>
<sequence length="80" mass="9382">MFLDCGRKPEYLVRTYKHAERPQARIPDLLAARQQCYQWHHHADLRSYTWPGSVSTCDTFLERGIVRASAGNNLMLTLYR</sequence>
<accession>A0ABU7A9N3</accession>
<keyword evidence="2" id="KW-1185">Reference proteome</keyword>
<proteinExistence type="predicted"/>
<gene>
    <name evidence="1" type="ORF">ATANTOWER_003763</name>
</gene>
<organism evidence="1 2">
    <name type="scientific">Ataeniobius toweri</name>
    <dbReference type="NCBI Taxonomy" id="208326"/>
    <lineage>
        <taxon>Eukaryota</taxon>
        <taxon>Metazoa</taxon>
        <taxon>Chordata</taxon>
        <taxon>Craniata</taxon>
        <taxon>Vertebrata</taxon>
        <taxon>Euteleostomi</taxon>
        <taxon>Actinopterygii</taxon>
        <taxon>Neopterygii</taxon>
        <taxon>Teleostei</taxon>
        <taxon>Neoteleostei</taxon>
        <taxon>Acanthomorphata</taxon>
        <taxon>Ovalentaria</taxon>
        <taxon>Atherinomorphae</taxon>
        <taxon>Cyprinodontiformes</taxon>
        <taxon>Goodeidae</taxon>
        <taxon>Ataeniobius</taxon>
    </lineage>
</organism>
<comment type="caution">
    <text evidence="1">The sequence shown here is derived from an EMBL/GenBank/DDBJ whole genome shotgun (WGS) entry which is preliminary data.</text>
</comment>
<dbReference type="Proteomes" id="UP001345963">
    <property type="component" value="Unassembled WGS sequence"/>
</dbReference>